<dbReference type="RefSeq" id="WP_095584696.1">
    <property type="nucleotide sequence ID" value="NZ_JAJQQS010000010.1"/>
</dbReference>
<organism evidence="2 3">
    <name type="scientific">Streptomyces albireticuli</name>
    <dbReference type="NCBI Taxonomy" id="1940"/>
    <lineage>
        <taxon>Bacteria</taxon>
        <taxon>Bacillati</taxon>
        <taxon>Actinomycetota</taxon>
        <taxon>Actinomycetes</taxon>
        <taxon>Kitasatosporales</taxon>
        <taxon>Streptomycetaceae</taxon>
        <taxon>Streptomyces</taxon>
    </lineage>
</organism>
<reference evidence="2 3" key="1">
    <citation type="submission" date="2017-08" db="EMBL/GenBank/DDBJ databases">
        <title>Genome sequence of Streptomyces albireticuli NRRL B-1670.</title>
        <authorList>
            <person name="Graham D.E."/>
            <person name="Mahan K.M."/>
            <person name="Klingeman D.M."/>
            <person name="Hettich R.L."/>
            <person name="Parry R.J."/>
            <person name="Spain J.C."/>
        </authorList>
    </citation>
    <scope>NUCLEOTIDE SEQUENCE [LARGE SCALE GENOMIC DNA]</scope>
    <source>
        <strain evidence="2 3">NRRL B-1670</strain>
    </source>
</reference>
<dbReference type="AlphaFoldDB" id="A0A2A2D034"/>
<comment type="caution">
    <text evidence="2">The sequence shown here is derived from an EMBL/GenBank/DDBJ whole genome shotgun (WGS) entry which is preliminary data.</text>
</comment>
<keyword evidence="3" id="KW-1185">Reference proteome</keyword>
<feature type="region of interest" description="Disordered" evidence="1">
    <location>
        <begin position="86"/>
        <end position="108"/>
    </location>
</feature>
<proteinExistence type="predicted"/>
<protein>
    <submittedName>
        <fullName evidence="2">Uncharacterized protein</fullName>
    </submittedName>
</protein>
<evidence type="ECO:0000313" key="2">
    <source>
        <dbReference type="EMBL" id="PAU44692.1"/>
    </source>
</evidence>
<gene>
    <name evidence="2" type="ORF">CK936_33490</name>
</gene>
<evidence type="ECO:0000313" key="3">
    <source>
        <dbReference type="Proteomes" id="UP000218944"/>
    </source>
</evidence>
<evidence type="ECO:0000256" key="1">
    <source>
        <dbReference type="SAM" id="MobiDB-lite"/>
    </source>
</evidence>
<dbReference type="Proteomes" id="UP000218944">
    <property type="component" value="Unassembled WGS sequence"/>
</dbReference>
<accession>A0A2A2D034</accession>
<name>A0A2A2D034_9ACTN</name>
<dbReference type="EMBL" id="NSJV01000637">
    <property type="protein sequence ID" value="PAU44692.1"/>
    <property type="molecule type" value="Genomic_DNA"/>
</dbReference>
<sequence length="108" mass="11749">MSSDPISIVRGPGGEVEVEGVLDAFAVGILTHAGFVSWPTLGDSWARLPFDMGRMWENERASWAADMLTAARYQVDLDPSLRPAAARRTKTAMTAQPPPSNASRGHRR</sequence>